<evidence type="ECO:0000256" key="10">
    <source>
        <dbReference type="ARBA" id="ARBA00033270"/>
    </source>
</evidence>
<keyword evidence="2" id="KW-0328">Glycosyltransferase</keyword>
<reference evidence="20" key="1">
    <citation type="journal article" date="2019" name="Int. J. Syst. Evol. Microbiol.">
        <title>The Global Catalogue of Microorganisms (GCM) 10K type strain sequencing project: providing services to taxonomists for standard genome sequencing and annotation.</title>
        <authorList>
            <consortium name="The Broad Institute Genomics Platform"/>
            <consortium name="The Broad Institute Genome Sequencing Center for Infectious Disease"/>
            <person name="Wu L."/>
            <person name="Ma J."/>
        </authorList>
    </citation>
    <scope>NUCLEOTIDE SEQUENCE [LARGE SCALE GENOMIC DNA]</scope>
    <source>
        <strain evidence="20">CGMCC 1.12286</strain>
    </source>
</reference>
<comment type="function">
    <text evidence="16">Peptidoglycan polymerase that is essential for cell division.</text>
</comment>
<gene>
    <name evidence="19" type="ORF">ACFSB2_22950</name>
</gene>
<proteinExistence type="inferred from homology"/>
<dbReference type="PANTHER" id="PTHR30474:SF2">
    <property type="entry name" value="PEPTIDOGLYCAN GLYCOSYLTRANSFERASE FTSW-RELATED"/>
    <property type="match status" value="1"/>
</dbReference>
<keyword evidence="5" id="KW-0133">Cell shape</keyword>
<dbReference type="RefSeq" id="WP_377945413.1">
    <property type="nucleotide sequence ID" value="NZ_JBHUCX010000092.1"/>
</dbReference>
<comment type="subcellular location">
    <subcellularLocation>
        <location evidence="1">Membrane</location>
        <topology evidence="1">Multi-pass membrane protein</topology>
    </subcellularLocation>
</comment>
<protein>
    <recommendedName>
        <fullName evidence="12">Probable peptidoglycan glycosyltransferase FtsW</fullName>
        <ecNumber evidence="14">2.4.99.28</ecNumber>
    </recommendedName>
    <alternativeName>
        <fullName evidence="13">Cell division protein FtsW</fullName>
    </alternativeName>
    <alternativeName>
        <fullName evidence="10">Cell wall polymerase</fullName>
    </alternativeName>
    <alternativeName>
        <fullName evidence="9">Peptidoglycan polymerase</fullName>
    </alternativeName>
</protein>
<dbReference type="Proteomes" id="UP001597079">
    <property type="component" value="Unassembled WGS sequence"/>
</dbReference>
<dbReference type="EMBL" id="JBHUCX010000092">
    <property type="protein sequence ID" value="MFD1677523.1"/>
    <property type="molecule type" value="Genomic_DNA"/>
</dbReference>
<keyword evidence="8 18" id="KW-0472">Membrane</keyword>
<comment type="caution">
    <text evidence="19">The sequence shown here is derived from an EMBL/GenBank/DDBJ whole genome shotgun (WGS) entry which is preliminary data.</text>
</comment>
<evidence type="ECO:0000256" key="9">
    <source>
        <dbReference type="ARBA" id="ARBA00032370"/>
    </source>
</evidence>
<accession>A0ABW4JPM4</accession>
<sequence length="465" mass="51148">MRTERHQPDYILMIAVLMLTGIGIVTVYSASTVIELHNGQSAAHMAIRQLGASIFGLIVFYLATYLSYHFWFKHAAKLLLLAVSLLLLVLVPGVGRSSLGATRWLGTTSFHLQPSAVAILVVIMYLSFLLTKKMNILHDSRRTFRPAMLVVLMLTILILIEPDMGTSTTLFGTALVVMFASGLRMRPIILTLAVMLPSAYLVAHFASYRSSRLESFFHPFQTASGNSYQLIQGLTAITNGGLTGRGFDLSIMATGYLPEPYTDFIFAVFTEQWGWLGDAALLAIFAVITWRGFRIARYARDRFGALMAVGLTSTIIIQAAINLCAVTWLLPVTGIPLPFISYGGTAIVINLFGMGILLSVSRETADVALDHDALAEIVSVDEFLAGRAQTAAGKSSLQKTQRPAKVTSLKTHRSTWNATGSQKNSGQIPASHTRRNLSLSWRDQQSMSNQQKDAEKRRNSKRDKR</sequence>
<feature type="transmembrane region" description="Helical" evidence="18">
    <location>
        <begin position="46"/>
        <end position="66"/>
    </location>
</feature>
<feature type="region of interest" description="Disordered" evidence="17">
    <location>
        <begin position="394"/>
        <end position="465"/>
    </location>
</feature>
<evidence type="ECO:0000256" key="2">
    <source>
        <dbReference type="ARBA" id="ARBA00022676"/>
    </source>
</evidence>
<evidence type="ECO:0000256" key="12">
    <source>
        <dbReference type="ARBA" id="ARBA00041185"/>
    </source>
</evidence>
<comment type="similarity">
    <text evidence="11">Belongs to the SEDS family. FtsW subfamily.</text>
</comment>
<dbReference type="InterPro" id="IPR001182">
    <property type="entry name" value="FtsW/RodA"/>
</dbReference>
<evidence type="ECO:0000256" key="17">
    <source>
        <dbReference type="SAM" id="MobiDB-lite"/>
    </source>
</evidence>
<evidence type="ECO:0000256" key="6">
    <source>
        <dbReference type="ARBA" id="ARBA00022984"/>
    </source>
</evidence>
<evidence type="ECO:0000256" key="13">
    <source>
        <dbReference type="ARBA" id="ARBA00041418"/>
    </source>
</evidence>
<evidence type="ECO:0000313" key="19">
    <source>
        <dbReference type="EMBL" id="MFD1677523.1"/>
    </source>
</evidence>
<keyword evidence="6" id="KW-0573">Peptidoglycan synthesis</keyword>
<evidence type="ECO:0000256" key="4">
    <source>
        <dbReference type="ARBA" id="ARBA00022692"/>
    </source>
</evidence>
<keyword evidence="3" id="KW-0808">Transferase</keyword>
<evidence type="ECO:0000256" key="5">
    <source>
        <dbReference type="ARBA" id="ARBA00022960"/>
    </source>
</evidence>
<evidence type="ECO:0000256" key="7">
    <source>
        <dbReference type="ARBA" id="ARBA00022989"/>
    </source>
</evidence>
<feature type="transmembrane region" description="Helical" evidence="18">
    <location>
        <begin position="305"/>
        <end position="330"/>
    </location>
</feature>
<feature type="compositionally biased region" description="Polar residues" evidence="17">
    <location>
        <begin position="414"/>
        <end position="451"/>
    </location>
</feature>
<feature type="transmembrane region" description="Helical" evidence="18">
    <location>
        <begin position="166"/>
        <end position="183"/>
    </location>
</feature>
<feature type="transmembrane region" description="Helical" evidence="18">
    <location>
        <begin position="342"/>
        <end position="360"/>
    </location>
</feature>
<evidence type="ECO:0000256" key="3">
    <source>
        <dbReference type="ARBA" id="ARBA00022679"/>
    </source>
</evidence>
<evidence type="ECO:0000256" key="14">
    <source>
        <dbReference type="ARBA" id="ARBA00044770"/>
    </source>
</evidence>
<dbReference type="EC" id="2.4.99.28" evidence="14"/>
<name>A0ABW4JPM4_9BACL</name>
<feature type="transmembrane region" description="Helical" evidence="18">
    <location>
        <begin position="115"/>
        <end position="131"/>
    </location>
</feature>
<feature type="transmembrane region" description="Helical" evidence="18">
    <location>
        <begin position="273"/>
        <end position="293"/>
    </location>
</feature>
<evidence type="ECO:0000256" key="1">
    <source>
        <dbReference type="ARBA" id="ARBA00004141"/>
    </source>
</evidence>
<feature type="transmembrane region" description="Helical" evidence="18">
    <location>
        <begin position="12"/>
        <end position="34"/>
    </location>
</feature>
<organism evidence="19 20">
    <name type="scientific">Alicyclobacillus fodiniaquatilis</name>
    <dbReference type="NCBI Taxonomy" id="1661150"/>
    <lineage>
        <taxon>Bacteria</taxon>
        <taxon>Bacillati</taxon>
        <taxon>Bacillota</taxon>
        <taxon>Bacilli</taxon>
        <taxon>Bacillales</taxon>
        <taxon>Alicyclobacillaceae</taxon>
        <taxon>Alicyclobacillus</taxon>
    </lineage>
</organism>
<comment type="catalytic activity">
    <reaction evidence="15">
        <text>[GlcNAc-(1-&gt;4)-Mur2Ac(oyl-L-Ala-gamma-D-Glu-L-Lys-D-Ala-D-Ala)](n)-di-trans,octa-cis-undecaprenyl diphosphate + beta-D-GlcNAc-(1-&gt;4)-Mur2Ac(oyl-L-Ala-gamma-D-Glu-L-Lys-D-Ala-D-Ala)-di-trans,octa-cis-undecaprenyl diphosphate = [GlcNAc-(1-&gt;4)-Mur2Ac(oyl-L-Ala-gamma-D-Glu-L-Lys-D-Ala-D-Ala)](n+1)-di-trans,octa-cis-undecaprenyl diphosphate + di-trans,octa-cis-undecaprenyl diphosphate + H(+)</text>
        <dbReference type="Rhea" id="RHEA:23708"/>
        <dbReference type="Rhea" id="RHEA-COMP:9602"/>
        <dbReference type="Rhea" id="RHEA-COMP:9603"/>
        <dbReference type="ChEBI" id="CHEBI:15378"/>
        <dbReference type="ChEBI" id="CHEBI:58405"/>
        <dbReference type="ChEBI" id="CHEBI:60033"/>
        <dbReference type="ChEBI" id="CHEBI:78435"/>
        <dbReference type="EC" id="2.4.99.28"/>
    </reaction>
</comment>
<feature type="transmembrane region" description="Helical" evidence="18">
    <location>
        <begin position="143"/>
        <end position="160"/>
    </location>
</feature>
<keyword evidence="20" id="KW-1185">Reference proteome</keyword>
<keyword evidence="7 18" id="KW-1133">Transmembrane helix</keyword>
<keyword evidence="4 18" id="KW-0812">Transmembrane</keyword>
<dbReference type="PANTHER" id="PTHR30474">
    <property type="entry name" value="CELL CYCLE PROTEIN"/>
    <property type="match status" value="1"/>
</dbReference>
<evidence type="ECO:0000256" key="11">
    <source>
        <dbReference type="ARBA" id="ARBA00038053"/>
    </source>
</evidence>
<evidence type="ECO:0000256" key="8">
    <source>
        <dbReference type="ARBA" id="ARBA00023136"/>
    </source>
</evidence>
<evidence type="ECO:0000256" key="16">
    <source>
        <dbReference type="ARBA" id="ARBA00049966"/>
    </source>
</evidence>
<evidence type="ECO:0000313" key="20">
    <source>
        <dbReference type="Proteomes" id="UP001597079"/>
    </source>
</evidence>
<feature type="transmembrane region" description="Helical" evidence="18">
    <location>
        <begin position="78"/>
        <end position="95"/>
    </location>
</feature>
<dbReference type="Pfam" id="PF01098">
    <property type="entry name" value="FTSW_RODA_SPOVE"/>
    <property type="match status" value="1"/>
</dbReference>
<feature type="transmembrane region" description="Helical" evidence="18">
    <location>
        <begin position="188"/>
        <end position="208"/>
    </location>
</feature>
<evidence type="ECO:0000256" key="15">
    <source>
        <dbReference type="ARBA" id="ARBA00049902"/>
    </source>
</evidence>
<evidence type="ECO:0000256" key="18">
    <source>
        <dbReference type="SAM" id="Phobius"/>
    </source>
</evidence>